<name>A0A1I5QSR0_9RHOB</name>
<dbReference type="AlphaFoldDB" id="A0A1I5QSR0"/>
<evidence type="ECO:0000313" key="2">
    <source>
        <dbReference type="Proteomes" id="UP000199356"/>
    </source>
</evidence>
<accession>A0A1I5QSR0</accession>
<dbReference type="Proteomes" id="UP000199356">
    <property type="component" value="Unassembled WGS sequence"/>
</dbReference>
<evidence type="ECO:0000313" key="1">
    <source>
        <dbReference type="EMBL" id="SFP49348.1"/>
    </source>
</evidence>
<organism evidence="1 2">
    <name type="scientific">Tranquillimonas alkanivorans</name>
    <dbReference type="NCBI Taxonomy" id="441119"/>
    <lineage>
        <taxon>Bacteria</taxon>
        <taxon>Pseudomonadati</taxon>
        <taxon>Pseudomonadota</taxon>
        <taxon>Alphaproteobacteria</taxon>
        <taxon>Rhodobacterales</taxon>
        <taxon>Roseobacteraceae</taxon>
        <taxon>Tranquillimonas</taxon>
    </lineage>
</organism>
<keyword evidence="2" id="KW-1185">Reference proteome</keyword>
<sequence>MMHDRVLAAPARRARIDLSSFSVNRARGDRVLAEFTVKLGTLSVRECRLVRRADGGHEVIAPLLEDAETRRRARVAPRALREVLDSVLPVYHAINARG</sequence>
<reference evidence="1 2" key="1">
    <citation type="submission" date="2016-10" db="EMBL/GenBank/DDBJ databases">
        <authorList>
            <person name="de Groot N.N."/>
        </authorList>
    </citation>
    <scope>NUCLEOTIDE SEQUENCE [LARGE SCALE GENOMIC DNA]</scope>
    <source>
        <strain evidence="1 2">DSM 19547</strain>
    </source>
</reference>
<dbReference type="EMBL" id="FOXA01000007">
    <property type="protein sequence ID" value="SFP49348.1"/>
    <property type="molecule type" value="Genomic_DNA"/>
</dbReference>
<proteinExistence type="predicted"/>
<protein>
    <submittedName>
        <fullName evidence="1">Uncharacterized protein</fullName>
    </submittedName>
</protein>
<gene>
    <name evidence="1" type="ORF">SAMN04488047_10794</name>
</gene>
<dbReference type="RefSeq" id="WP_093421373.1">
    <property type="nucleotide sequence ID" value="NZ_FOXA01000007.1"/>
</dbReference>